<dbReference type="EMBL" id="JABTDW010000001">
    <property type="protein sequence ID" value="NSB15229.1"/>
    <property type="molecule type" value="Genomic_DNA"/>
</dbReference>
<dbReference type="InterPro" id="IPR053162">
    <property type="entry name" value="DnaD"/>
</dbReference>
<accession>A0AAE5LQW9</accession>
<name>A0AAE5LQW9_CLOBE</name>
<dbReference type="NCBIfam" id="TIGR01714">
    <property type="entry name" value="phage_rep_org_N"/>
    <property type="match status" value="1"/>
</dbReference>
<dbReference type="RefSeq" id="WP_241426005.1">
    <property type="nucleotide sequence ID" value="NZ_JABTDW010000001.1"/>
</dbReference>
<feature type="domain" description="Phage replisome organiser N-terminal" evidence="2">
    <location>
        <begin position="6"/>
        <end position="126"/>
    </location>
</feature>
<dbReference type="Proteomes" id="UP000822184">
    <property type="component" value="Unassembled WGS sequence"/>
</dbReference>
<evidence type="ECO:0000259" key="2">
    <source>
        <dbReference type="Pfam" id="PF09681"/>
    </source>
</evidence>
<dbReference type="AlphaFoldDB" id="A0AAE5LQW9"/>
<evidence type="ECO:0000256" key="1">
    <source>
        <dbReference type="SAM" id="MobiDB-lite"/>
    </source>
</evidence>
<dbReference type="InterPro" id="IPR010056">
    <property type="entry name" value="Phage_rep_org__N"/>
</dbReference>
<feature type="compositionally biased region" description="Basic and acidic residues" evidence="1">
    <location>
        <begin position="271"/>
        <end position="294"/>
    </location>
</feature>
<dbReference type="PANTHER" id="PTHR37293:SF7">
    <property type="entry name" value="HYPOTHETICAL PHAGE PROTEIN"/>
    <property type="match status" value="1"/>
</dbReference>
<organism evidence="3 4">
    <name type="scientific">Clostridium beijerinckii</name>
    <name type="common">Clostridium MP</name>
    <dbReference type="NCBI Taxonomy" id="1520"/>
    <lineage>
        <taxon>Bacteria</taxon>
        <taxon>Bacillati</taxon>
        <taxon>Bacillota</taxon>
        <taxon>Clostridia</taxon>
        <taxon>Eubacteriales</taxon>
        <taxon>Clostridiaceae</taxon>
        <taxon>Clostridium</taxon>
    </lineage>
</organism>
<feature type="region of interest" description="Disordered" evidence="1">
    <location>
        <begin position="110"/>
        <end position="145"/>
    </location>
</feature>
<sequence>MADIKWIKLATNMHDDEKMKLIDAMPNRDTIHYVWIRILLLGGKLNANGKVFLSEGKPLTAKMLAVLFSRPLEDIKIALKVLSNFGMIEIASDKVIRIVNWDKHQNIEGMERVREQNRKRVENHREKKKEEKNAAKSNKEETQEDKVLEEFIDLEENQDLDESVELEKTNELEGKKDYSKNSTIEENKALGKNDILENLETNEEASGNTYINDKTNITTSEAGNNSTVEIIDNNEDISNNILETADDNCIVTKNNSNVTRNRSNVTVTQQNKKEIDNKKKNKKEKKEIDKDKNIKSKSNTFDLNNKGSACDEALVSRIYLRNTIILKVNPGKRRT</sequence>
<dbReference type="PANTHER" id="PTHR37293">
    <property type="entry name" value="PHAGE REPLICATION PROTEIN-RELATED"/>
    <property type="match status" value="1"/>
</dbReference>
<evidence type="ECO:0000313" key="3">
    <source>
        <dbReference type="EMBL" id="NSB15229.1"/>
    </source>
</evidence>
<comment type="caution">
    <text evidence="3">The sequence shown here is derived from an EMBL/GenBank/DDBJ whole genome shotgun (WGS) entry which is preliminary data.</text>
</comment>
<reference evidence="3" key="1">
    <citation type="submission" date="2020-06" db="EMBL/GenBank/DDBJ databases">
        <title>Genomic insights into acetone-butanol-ethanol (ABE) fermentation by sequencing solventogenic clostridia strains.</title>
        <authorList>
            <person name="Brown S."/>
        </authorList>
    </citation>
    <scope>NUCLEOTIDE SEQUENCE</scope>
    <source>
        <strain evidence="3">DJ123</strain>
    </source>
</reference>
<feature type="region of interest" description="Disordered" evidence="1">
    <location>
        <begin position="267"/>
        <end position="302"/>
    </location>
</feature>
<protein>
    <submittedName>
        <fullName evidence="3">Phage replisome organizer</fullName>
    </submittedName>
</protein>
<evidence type="ECO:0000313" key="4">
    <source>
        <dbReference type="Proteomes" id="UP000822184"/>
    </source>
</evidence>
<gene>
    <name evidence="3" type="ORF">BCD95_003488</name>
</gene>
<proteinExistence type="predicted"/>
<dbReference type="Pfam" id="PF09681">
    <property type="entry name" value="Phage_rep_org_N"/>
    <property type="match status" value="1"/>
</dbReference>